<dbReference type="EMBL" id="NKCL01000339">
    <property type="protein sequence ID" value="RSL75611.1"/>
    <property type="molecule type" value="Genomic_DNA"/>
</dbReference>
<name>A0A428RDL6_9HYPO</name>
<dbReference type="Proteomes" id="UP000287972">
    <property type="component" value="Unassembled WGS sequence"/>
</dbReference>
<evidence type="ECO:0000313" key="1">
    <source>
        <dbReference type="EMBL" id="RSL75611.1"/>
    </source>
</evidence>
<comment type="caution">
    <text evidence="1">The sequence shown here is derived from an EMBL/GenBank/DDBJ whole genome shotgun (WGS) entry which is preliminary data.</text>
</comment>
<organism evidence="1 2">
    <name type="scientific">Fusarium floridanum</name>
    <dbReference type="NCBI Taxonomy" id="1325733"/>
    <lineage>
        <taxon>Eukaryota</taxon>
        <taxon>Fungi</taxon>
        <taxon>Dikarya</taxon>
        <taxon>Ascomycota</taxon>
        <taxon>Pezizomycotina</taxon>
        <taxon>Sordariomycetes</taxon>
        <taxon>Hypocreomycetidae</taxon>
        <taxon>Hypocreales</taxon>
        <taxon>Nectriaceae</taxon>
        <taxon>Fusarium</taxon>
        <taxon>Fusarium solani species complex</taxon>
    </lineage>
</organism>
<keyword evidence="2" id="KW-1185">Reference proteome</keyword>
<proteinExistence type="predicted"/>
<dbReference type="AlphaFoldDB" id="A0A428RDL6"/>
<gene>
    <name evidence="1" type="ORF">CEP51_010709</name>
</gene>
<accession>A0A428RDL6</accession>
<sequence length="352" mass="39302">MNNLMPRDFTINGIQRFGITLAGPPCEPLQENTEEFTWLAFAAHAGVSILEKVAGRQVMTTLGVTLVQEWLRGDSDFRFLGDLARMAEYVDDFLCAIRGNFPRVVVDSLGGLDVIAEARRIPSQDHSFSKYDPKRAGGIYYNRSQVSQMVSAAREANGTSRHGRKMSARFRTFLFMFAIATAHELTHLFVGYLAQGQDSTLSYTPPTLSYLNYTGPSRGESGRWLESLLFGGSIEFYRDSLDDDGQAGIPYILDSNALARKIEPSCVRQLVTNIREFDTFPFTTTGEALTVEERREKGLLSMGSIYVNASQSSGAHMRSRWEGPAPLYDISADELCRVPLEPRRVLVKIRVV</sequence>
<reference evidence="1 2" key="1">
    <citation type="submission" date="2017-06" db="EMBL/GenBank/DDBJ databases">
        <title>Comparative genomic analysis of Ambrosia Fusariam Clade fungi.</title>
        <authorList>
            <person name="Stajich J.E."/>
            <person name="Carrillo J."/>
            <person name="Kijimoto T."/>
            <person name="Eskalen A."/>
            <person name="O'Donnell K."/>
            <person name="Kasson M."/>
        </authorList>
    </citation>
    <scope>NUCLEOTIDE SEQUENCE [LARGE SCALE GENOMIC DNA]</scope>
    <source>
        <strain evidence="1 2">NRRL62606</strain>
    </source>
</reference>
<evidence type="ECO:0000313" key="2">
    <source>
        <dbReference type="Proteomes" id="UP000287972"/>
    </source>
</evidence>
<protein>
    <submittedName>
        <fullName evidence="1">Uncharacterized protein</fullName>
    </submittedName>
</protein>